<sequence length="346" mass="39316">MLIKGLFKNKLFLIGFLFIFGLFTASLLYFFIKHDQIPTTGLLFDDHKKAIRPPYSMKTFPPFGTDIFGRDVLYVMFVGAKYTIGAAIIITLLRVLPSTIMGFILHFYFRKIEKPLASIIDAANFFPITLLAFMLLKWICLDGMIPHAFGQQPMPYSFWERVMIFILVLASLTIPSLTLLISKEIKLIMNKEFISCSRTLGAANFHLISKHVRPFLVPQLFIIALRELIQTLVLLSHLGVLGIFMGGVGMKEDLFKLTRPVSLSNEWAGSLGDWWDFIWTAYPWLTFVPVLFFTFTILAAKCMLVGLKQVAGTESLQASRPTKKFSSKLPTGTHDLFSFAKKDFQQ</sequence>
<feature type="transmembrane region" description="Helical" evidence="6">
    <location>
        <begin position="116"/>
        <end position="138"/>
    </location>
</feature>
<dbReference type="InterPro" id="IPR000515">
    <property type="entry name" value="MetI-like"/>
</dbReference>
<comment type="similarity">
    <text evidence="6">Belongs to the binding-protein-dependent transport system permease family.</text>
</comment>
<dbReference type="Proteomes" id="UP000255326">
    <property type="component" value="Unassembled WGS sequence"/>
</dbReference>
<keyword evidence="2 6" id="KW-0813">Transport</keyword>
<feature type="transmembrane region" description="Helical" evidence="6">
    <location>
        <begin position="12"/>
        <end position="32"/>
    </location>
</feature>
<evidence type="ECO:0000256" key="2">
    <source>
        <dbReference type="ARBA" id="ARBA00022448"/>
    </source>
</evidence>
<feature type="domain" description="ABC transmembrane type-1" evidence="7">
    <location>
        <begin position="84"/>
        <end position="299"/>
    </location>
</feature>
<accession>A0A370GQ60</accession>
<dbReference type="PANTHER" id="PTHR43839">
    <property type="entry name" value="OPPC IN A BINDING PROTEIN-DEPENDENT TRANSPORT SYSTEM"/>
    <property type="match status" value="1"/>
</dbReference>
<feature type="transmembrane region" description="Helical" evidence="6">
    <location>
        <begin position="158"/>
        <end position="181"/>
    </location>
</feature>
<organism evidence="8 9">
    <name type="scientific">Falsibacillus pallidus</name>
    <dbReference type="NCBI Taxonomy" id="493781"/>
    <lineage>
        <taxon>Bacteria</taxon>
        <taxon>Bacillati</taxon>
        <taxon>Bacillota</taxon>
        <taxon>Bacilli</taxon>
        <taxon>Bacillales</taxon>
        <taxon>Bacillaceae</taxon>
        <taxon>Falsibacillus</taxon>
    </lineage>
</organism>
<gene>
    <name evidence="8" type="ORF">DFR59_102157</name>
</gene>
<dbReference type="PROSITE" id="PS50928">
    <property type="entry name" value="ABC_TM1"/>
    <property type="match status" value="1"/>
</dbReference>
<evidence type="ECO:0000256" key="3">
    <source>
        <dbReference type="ARBA" id="ARBA00022692"/>
    </source>
</evidence>
<proteinExistence type="inferred from homology"/>
<dbReference type="AlphaFoldDB" id="A0A370GQ60"/>
<dbReference type="InterPro" id="IPR035906">
    <property type="entry name" value="MetI-like_sf"/>
</dbReference>
<feature type="transmembrane region" description="Helical" evidence="6">
    <location>
        <begin position="228"/>
        <end position="250"/>
    </location>
</feature>
<dbReference type="CDD" id="cd06261">
    <property type="entry name" value="TM_PBP2"/>
    <property type="match status" value="1"/>
</dbReference>
<keyword evidence="5 6" id="KW-0472">Membrane</keyword>
<dbReference type="GO" id="GO:0055085">
    <property type="term" value="P:transmembrane transport"/>
    <property type="evidence" value="ECO:0007669"/>
    <property type="project" value="InterPro"/>
</dbReference>
<evidence type="ECO:0000313" key="8">
    <source>
        <dbReference type="EMBL" id="RDI45529.1"/>
    </source>
</evidence>
<evidence type="ECO:0000256" key="1">
    <source>
        <dbReference type="ARBA" id="ARBA00004141"/>
    </source>
</evidence>
<dbReference type="RefSeq" id="WP_114744381.1">
    <property type="nucleotide sequence ID" value="NZ_QQAY01000002.1"/>
</dbReference>
<name>A0A370GQ60_9BACI</name>
<keyword evidence="9" id="KW-1185">Reference proteome</keyword>
<feature type="transmembrane region" description="Helical" evidence="6">
    <location>
        <begin position="82"/>
        <end position="109"/>
    </location>
</feature>
<dbReference type="PANTHER" id="PTHR43839:SF3">
    <property type="entry name" value="OLIGOPEPTIDE ABC TRANSPORTER, PERMEASE PROTEIN"/>
    <property type="match status" value="1"/>
</dbReference>
<evidence type="ECO:0000256" key="6">
    <source>
        <dbReference type="RuleBase" id="RU363032"/>
    </source>
</evidence>
<dbReference type="EMBL" id="QQAY01000002">
    <property type="protein sequence ID" value="RDI45529.1"/>
    <property type="molecule type" value="Genomic_DNA"/>
</dbReference>
<evidence type="ECO:0000259" key="7">
    <source>
        <dbReference type="PROSITE" id="PS50928"/>
    </source>
</evidence>
<comment type="subcellular location">
    <subcellularLocation>
        <location evidence="6">Cell membrane</location>
        <topology evidence="6">Multi-pass membrane protein</topology>
    </subcellularLocation>
    <subcellularLocation>
        <location evidence="1">Membrane</location>
        <topology evidence="1">Multi-pass membrane protein</topology>
    </subcellularLocation>
</comment>
<keyword evidence="3 6" id="KW-0812">Transmembrane</keyword>
<reference evidence="8 9" key="1">
    <citation type="submission" date="2018-07" db="EMBL/GenBank/DDBJ databases">
        <title>Genomic Encyclopedia of Type Strains, Phase IV (KMG-IV): sequencing the most valuable type-strain genomes for metagenomic binning, comparative biology and taxonomic classification.</title>
        <authorList>
            <person name="Goeker M."/>
        </authorList>
    </citation>
    <scope>NUCLEOTIDE SEQUENCE [LARGE SCALE GENOMIC DNA]</scope>
    <source>
        <strain evidence="8 9">DSM 25281</strain>
    </source>
</reference>
<evidence type="ECO:0000313" key="9">
    <source>
        <dbReference type="Proteomes" id="UP000255326"/>
    </source>
</evidence>
<dbReference type="OrthoDB" id="2155652at2"/>
<dbReference type="SUPFAM" id="SSF161098">
    <property type="entry name" value="MetI-like"/>
    <property type="match status" value="1"/>
</dbReference>
<feature type="transmembrane region" description="Helical" evidence="6">
    <location>
        <begin position="281"/>
        <end position="300"/>
    </location>
</feature>
<protein>
    <submittedName>
        <fullName evidence="8">Peptide/nickel transport system permease protein</fullName>
    </submittedName>
</protein>
<dbReference type="GO" id="GO:0005886">
    <property type="term" value="C:plasma membrane"/>
    <property type="evidence" value="ECO:0007669"/>
    <property type="project" value="UniProtKB-SubCell"/>
</dbReference>
<dbReference type="Pfam" id="PF00528">
    <property type="entry name" value="BPD_transp_1"/>
    <property type="match status" value="1"/>
</dbReference>
<keyword evidence="4 6" id="KW-1133">Transmembrane helix</keyword>
<comment type="caution">
    <text evidence="8">The sequence shown here is derived from an EMBL/GenBank/DDBJ whole genome shotgun (WGS) entry which is preliminary data.</text>
</comment>
<dbReference type="Gene3D" id="1.10.3720.10">
    <property type="entry name" value="MetI-like"/>
    <property type="match status" value="1"/>
</dbReference>
<evidence type="ECO:0000256" key="4">
    <source>
        <dbReference type="ARBA" id="ARBA00022989"/>
    </source>
</evidence>
<evidence type="ECO:0000256" key="5">
    <source>
        <dbReference type="ARBA" id="ARBA00023136"/>
    </source>
</evidence>